<name>A0A2H0WTC4_9BACT</name>
<dbReference type="Proteomes" id="UP000231198">
    <property type="component" value="Unassembled WGS sequence"/>
</dbReference>
<dbReference type="PROSITE" id="PS00092">
    <property type="entry name" value="N6_MTASE"/>
    <property type="match status" value="1"/>
</dbReference>
<evidence type="ECO:0000256" key="4">
    <source>
        <dbReference type="ARBA" id="ARBA00022691"/>
    </source>
</evidence>
<reference evidence="7" key="1">
    <citation type="submission" date="2017-09" db="EMBL/GenBank/DDBJ databases">
        <title>Depth-based differentiation of microbial function through sediment-hosted aquifers and enrichment of novel symbionts in the deep terrestrial subsurface.</title>
        <authorList>
            <person name="Probst A.J."/>
            <person name="Ladd B."/>
            <person name="Jarett J.K."/>
            <person name="Geller-Mcgrath D.E."/>
            <person name="Sieber C.M.K."/>
            <person name="Emerson J.B."/>
            <person name="Anantharaman K."/>
            <person name="Thomas B.C."/>
            <person name="Malmstrom R."/>
            <person name="Stieglmeier M."/>
            <person name="Klingl A."/>
            <person name="Woyke T."/>
            <person name="Ryan C.M."/>
            <person name="Banfield J.F."/>
        </authorList>
    </citation>
    <scope>NUCLEOTIDE SEQUENCE [LARGE SCALE GENOMIC DNA]</scope>
</reference>
<organism evidence="6 7">
    <name type="scientific">Candidatus Roizmanbacteria bacterium CG09_land_8_20_14_0_10_41_9</name>
    <dbReference type="NCBI Taxonomy" id="1974850"/>
    <lineage>
        <taxon>Bacteria</taxon>
        <taxon>Candidatus Roizmaniibacteriota</taxon>
    </lineage>
</organism>
<evidence type="ECO:0000256" key="3">
    <source>
        <dbReference type="ARBA" id="ARBA00022679"/>
    </source>
</evidence>
<dbReference type="InterPro" id="IPR002295">
    <property type="entry name" value="N4/N6-MTase_EcoPI_Mod-like"/>
</dbReference>
<keyword evidence="4" id="KW-0949">S-adenosyl-L-methionine</keyword>
<feature type="domain" description="DNA methylase N-4/N-6" evidence="5">
    <location>
        <begin position="38"/>
        <end position="321"/>
    </location>
</feature>
<dbReference type="InterPro" id="IPR002052">
    <property type="entry name" value="DNA_methylase_N6_adenine_CS"/>
</dbReference>
<proteinExistence type="inferred from homology"/>
<keyword evidence="2 6" id="KW-0489">Methyltransferase</keyword>
<dbReference type="InterPro" id="IPR029063">
    <property type="entry name" value="SAM-dependent_MTases_sf"/>
</dbReference>
<accession>A0A2H0WTC4</accession>
<dbReference type="SUPFAM" id="SSF53335">
    <property type="entry name" value="S-adenosyl-L-methionine-dependent methyltransferases"/>
    <property type="match status" value="1"/>
</dbReference>
<dbReference type="EMBL" id="PEZG01000024">
    <property type="protein sequence ID" value="PIS15924.1"/>
    <property type="molecule type" value="Genomic_DNA"/>
</dbReference>
<dbReference type="PRINTS" id="PR00506">
    <property type="entry name" value="D21N6MTFRASE"/>
</dbReference>
<dbReference type="GO" id="GO:0003677">
    <property type="term" value="F:DNA binding"/>
    <property type="evidence" value="ECO:0007669"/>
    <property type="project" value="InterPro"/>
</dbReference>
<gene>
    <name evidence="6" type="ORF">COT62_01090</name>
</gene>
<feature type="non-terminal residue" evidence="6">
    <location>
        <position position="1"/>
    </location>
</feature>
<dbReference type="Pfam" id="PF01555">
    <property type="entry name" value="N6_N4_Mtase"/>
    <property type="match status" value="1"/>
</dbReference>
<evidence type="ECO:0000313" key="6">
    <source>
        <dbReference type="EMBL" id="PIS15924.1"/>
    </source>
</evidence>
<protein>
    <submittedName>
        <fullName evidence="6">Site-specific DNA-methyltransferase</fullName>
    </submittedName>
</protein>
<dbReference type="AlphaFoldDB" id="A0A2H0WTC4"/>
<evidence type="ECO:0000259" key="5">
    <source>
        <dbReference type="Pfam" id="PF01555"/>
    </source>
</evidence>
<dbReference type="InterPro" id="IPR002941">
    <property type="entry name" value="DNA_methylase_N4/N6"/>
</dbReference>
<sequence>LYSKDWHNLLVFGDNLQILKTFNENKDPLVKNKIKGKVKLIYIDPPFGTGDEYDGAKGQSAYSAKKKGADFVEFLRRRLILLKELMASDGAIFVRMDYHFGHYLKLIMDEVFDKGSFKNEVIIKRGYVPKGKTSQFPTATDSLFFYSKTDIFNLVSNTKSIEEKDRKWISLDMPGERKNRNIRPRIFLSKKLYPPKDQHWGLSQKRISELEKQGDIRINTGRTYIDTEGKTVKGMPEFLKEPFVLLNSNWTDIKSYETHNTFYPTENSEELLERIINSCTNEGDLVIDVFAGSGTTAAVAEKSGRRWVCCDIGKLAIYTIQKRLLEIDKSKDLEDKKQKYDKPAKSFAVVTSGLYNLGKVFALQKDEYINFVKNLFEIEETKTAKIGGVEIDGRKREFYTKIFPYWELKNASVDEKYLQELHKNIGGKIDDRFYIIAPANNVNFISDYHQIGNVRYYFLKVPYQIIKELHKVQFKKFRQPQSKGQINDLDEAIGFHFIRQPEVKSEIKKLKDKVVLKIKKFESAYSQDETGEKLKNFESLAMLLVDLNYDGEKFMMTNYYFAQDLLNHKPSDEEESEEEIKKELKKQKEIRKEFPKKDCGKKIMAIYVDIYGNEFREMFKIK</sequence>
<dbReference type="Gene3D" id="3.40.50.150">
    <property type="entry name" value="Vaccinia Virus protein VP39"/>
    <property type="match status" value="1"/>
</dbReference>
<dbReference type="GO" id="GO:0032259">
    <property type="term" value="P:methylation"/>
    <property type="evidence" value="ECO:0007669"/>
    <property type="project" value="UniProtKB-KW"/>
</dbReference>
<comment type="similarity">
    <text evidence="1">Belongs to the N(4)/N(6)-methyltransferase family.</text>
</comment>
<evidence type="ECO:0000256" key="1">
    <source>
        <dbReference type="ARBA" id="ARBA00006594"/>
    </source>
</evidence>
<dbReference type="GO" id="GO:0008170">
    <property type="term" value="F:N-methyltransferase activity"/>
    <property type="evidence" value="ECO:0007669"/>
    <property type="project" value="InterPro"/>
</dbReference>
<evidence type="ECO:0000256" key="2">
    <source>
        <dbReference type="ARBA" id="ARBA00022603"/>
    </source>
</evidence>
<evidence type="ECO:0000313" key="7">
    <source>
        <dbReference type="Proteomes" id="UP000231198"/>
    </source>
</evidence>
<keyword evidence="3 6" id="KW-0808">Transferase</keyword>
<comment type="caution">
    <text evidence="6">The sequence shown here is derived from an EMBL/GenBank/DDBJ whole genome shotgun (WGS) entry which is preliminary data.</text>
</comment>